<evidence type="ECO:0000256" key="10">
    <source>
        <dbReference type="ARBA" id="ARBA00023501"/>
    </source>
</evidence>
<dbReference type="Pfam" id="PF00330">
    <property type="entry name" value="Aconitase"/>
    <property type="match status" value="1"/>
</dbReference>
<dbReference type="PRINTS" id="PR00415">
    <property type="entry name" value="ACONITASE"/>
</dbReference>
<dbReference type="EC" id="4.2.1.3" evidence="11"/>
<dbReference type="RefSeq" id="WP_220118661.1">
    <property type="nucleotide sequence ID" value="NZ_JAHZUY010000057.1"/>
</dbReference>
<keyword evidence="7" id="KW-0479">Metal-binding</keyword>
<comment type="pathway">
    <text evidence="4">Organic acid metabolism; propanoate degradation.</text>
</comment>
<comment type="pathway">
    <text evidence="3">Carbohydrate metabolism; tricarboxylic acid cycle; isocitrate from oxaloacetate: step 2/2.</text>
</comment>
<dbReference type="SUPFAM" id="SSF52016">
    <property type="entry name" value="LeuD/IlvD-like"/>
    <property type="match status" value="1"/>
</dbReference>
<reference evidence="14 15" key="1">
    <citation type="submission" date="2021-08" db="EMBL/GenBank/DDBJ databases">
        <title>Caldovatus sediminis gen. nov., sp. nov., a moderately thermophilic bacterium isolated from a hot spring.</title>
        <authorList>
            <person name="Hu C.-J."/>
            <person name="Li W.-J."/>
            <person name="Xian W.-D."/>
        </authorList>
    </citation>
    <scope>NUCLEOTIDE SEQUENCE [LARGE SCALE GENOMIC DNA]</scope>
    <source>
        <strain evidence="14 15">SYSU G05006</strain>
    </source>
</reference>
<dbReference type="Gene3D" id="3.20.19.10">
    <property type="entry name" value="Aconitase, domain 4"/>
    <property type="match status" value="1"/>
</dbReference>
<evidence type="ECO:0000259" key="13">
    <source>
        <dbReference type="Pfam" id="PF00694"/>
    </source>
</evidence>
<comment type="function">
    <text evidence="11">Catalyzes the isomerization of citrate to isocitrate via cis-aconitate.</text>
</comment>
<evidence type="ECO:0000256" key="8">
    <source>
        <dbReference type="ARBA" id="ARBA00023004"/>
    </source>
</evidence>
<protein>
    <recommendedName>
        <fullName evidence="11">Aconitate hydratase</fullName>
        <shortName evidence="11">Aconitase</shortName>
        <ecNumber evidence="11">4.2.1.3</ecNumber>
    </recommendedName>
</protein>
<accession>A0ABS7F5I7</accession>
<comment type="caution">
    <text evidence="14">The sequence shown here is derived from an EMBL/GenBank/DDBJ whole genome shotgun (WGS) entry which is preliminary data.</text>
</comment>
<evidence type="ECO:0000256" key="6">
    <source>
        <dbReference type="ARBA" id="ARBA00022485"/>
    </source>
</evidence>
<comment type="cofactor">
    <cofactor evidence="2">
        <name>[4Fe-4S] cluster</name>
        <dbReference type="ChEBI" id="CHEBI:49883"/>
    </cofactor>
</comment>
<evidence type="ECO:0000256" key="3">
    <source>
        <dbReference type="ARBA" id="ARBA00004717"/>
    </source>
</evidence>
<keyword evidence="9 11" id="KW-0411">Iron-sulfur</keyword>
<organism evidence="14 15">
    <name type="scientific">Caldovatus aquaticus</name>
    <dbReference type="NCBI Taxonomy" id="2865671"/>
    <lineage>
        <taxon>Bacteria</taxon>
        <taxon>Pseudomonadati</taxon>
        <taxon>Pseudomonadota</taxon>
        <taxon>Alphaproteobacteria</taxon>
        <taxon>Acetobacterales</taxon>
        <taxon>Roseomonadaceae</taxon>
        <taxon>Caldovatus</taxon>
    </lineage>
</organism>
<dbReference type="InterPro" id="IPR015931">
    <property type="entry name" value="Acnase/IPM_dHydase_lsu_aba_1/3"/>
</dbReference>
<dbReference type="NCBIfam" id="NF006757">
    <property type="entry name" value="PRK09277.1"/>
    <property type="match status" value="1"/>
</dbReference>
<dbReference type="CDD" id="cd01580">
    <property type="entry name" value="AcnA_IRP_Swivel"/>
    <property type="match status" value="1"/>
</dbReference>
<evidence type="ECO:0000259" key="12">
    <source>
        <dbReference type="Pfam" id="PF00330"/>
    </source>
</evidence>
<dbReference type="InterPro" id="IPR036008">
    <property type="entry name" value="Aconitase_4Fe-4S_dom"/>
</dbReference>
<evidence type="ECO:0000256" key="1">
    <source>
        <dbReference type="ARBA" id="ARBA00000118"/>
    </source>
</evidence>
<comment type="similarity">
    <text evidence="5 11">Belongs to the aconitase/IPM isomerase family.</text>
</comment>
<name>A0ABS7F5I7_9PROT</name>
<sequence length="899" mass="98031">MRMIGQDSLKTRRTLTVDGKEYHYFSLPEAGRALGADLSRLPHSLKVLLENVLRFEDGRSYTVDDARAIAEWLNGAHSEKEVPFRPARILMQDFTGVPAVVDLAAMRDGIIKLGGDPRRVNPLVPVDLVIDHSVMVDVSGRPDALQRNVELEFERNRERYEFLRWGQSAFANFRVVPPGTGICHQVNLEFLAQVVWTAQEGGVSYAYPDSCYGTDSHTTMVNGLGVLGWGVGGIEAEAAMLGQPIAMLIPDVIGFRLTGKLREGVTATDLVLTVTQMLRRKGVVGKFVEFFGSGLDDLPLADRATIGNMAPEYGATCGFFPVDRVTLDYLRLTGREEHRVRLVEAYAKAQGLWRESGAPDPVFTDVLELDLATVEPSLAGPKRPQDRVALGSVAASFAKDLAAGTMGVPGDEAGKRVPVAGTNYDLGHGDVVIAAITSCTNTSNPSVLVAAGLLAKKANEKGLRPKPWVKTSLAPGSQVVTDYLEAAGLQKELDAIGYNTVGYGCTTCIGNSGPLPEPIVEAIENNKLVAAAVLSGNRNFEGRVHPNVRANYLASPPLVVAYALAGTVTRDLTREPLGTGRDGQPVFLKDVWPSQREVNDTVRSVLTREMFQKRYADVFKGPPQWQAISVAAESDTYRWNAGSTYVQNPPYFEGMTLEPKPVESIRGARVLAVLGDSITTDHISPAGSIRRNSPAGEYLLQHQVRQADFNSYGARRGNHEVMMRGTFANIRIRNEMVPGVEGGYTRHLPSGEVMPIYDAAMRYKREGVPLVVIAGKEYGTGSSRDWAAKGTFLLGVKAVIVESFERIHRSNLVGMGVLPLTFKPGEDRRSLGITGEEVIDVLGIENLRPRMMLELVIHRPDGSTHRTEVLCRVDTADEVEYYKNGGILHYVLRGMAKAA</sequence>
<dbReference type="Gene3D" id="3.30.499.10">
    <property type="entry name" value="Aconitase, domain 3"/>
    <property type="match status" value="2"/>
</dbReference>
<dbReference type="GO" id="GO:0003994">
    <property type="term" value="F:aconitate hydratase activity"/>
    <property type="evidence" value="ECO:0007669"/>
    <property type="project" value="UniProtKB-EC"/>
</dbReference>
<dbReference type="Proteomes" id="UP001519924">
    <property type="component" value="Unassembled WGS sequence"/>
</dbReference>
<feature type="domain" description="Aconitase A/isopropylmalate dehydratase small subunit swivel" evidence="13">
    <location>
        <begin position="699"/>
        <end position="823"/>
    </location>
</feature>
<gene>
    <name evidence="14" type="primary">acnA</name>
    <name evidence="14" type="ORF">K1J50_15465</name>
</gene>
<comment type="catalytic activity">
    <reaction evidence="10 11">
        <text>citrate = D-threo-isocitrate</text>
        <dbReference type="Rhea" id="RHEA:10336"/>
        <dbReference type="ChEBI" id="CHEBI:15562"/>
        <dbReference type="ChEBI" id="CHEBI:16947"/>
        <dbReference type="EC" id="4.2.1.3"/>
    </reaction>
</comment>
<evidence type="ECO:0000256" key="7">
    <source>
        <dbReference type="ARBA" id="ARBA00022723"/>
    </source>
</evidence>
<keyword evidence="8 11" id="KW-0408">Iron</keyword>
<evidence type="ECO:0000256" key="4">
    <source>
        <dbReference type="ARBA" id="ARBA00005026"/>
    </source>
</evidence>
<dbReference type="Gene3D" id="6.10.190.10">
    <property type="match status" value="1"/>
</dbReference>
<dbReference type="InterPro" id="IPR044137">
    <property type="entry name" value="AcnA_IRP_Swivel"/>
</dbReference>
<keyword evidence="11 14" id="KW-0456">Lyase</keyword>
<dbReference type="CDD" id="cd01586">
    <property type="entry name" value="AcnA_IRP"/>
    <property type="match status" value="1"/>
</dbReference>
<dbReference type="PROSITE" id="PS01244">
    <property type="entry name" value="ACONITASE_2"/>
    <property type="match status" value="1"/>
</dbReference>
<dbReference type="InterPro" id="IPR001030">
    <property type="entry name" value="Acoase/IPM_deHydtase_lsu_aba"/>
</dbReference>
<dbReference type="PROSITE" id="PS00450">
    <property type="entry name" value="ACONITASE_1"/>
    <property type="match status" value="1"/>
</dbReference>
<comment type="catalytic activity">
    <reaction evidence="1">
        <text>(2S,3R)-3-hydroxybutane-1,2,3-tricarboxylate = 2-methyl-cis-aconitate + H2O</text>
        <dbReference type="Rhea" id="RHEA:17941"/>
        <dbReference type="ChEBI" id="CHEBI:15377"/>
        <dbReference type="ChEBI" id="CHEBI:57429"/>
        <dbReference type="ChEBI" id="CHEBI:57872"/>
        <dbReference type="EC" id="4.2.1.99"/>
    </reaction>
</comment>
<keyword evidence="6 11" id="KW-0004">4Fe-4S</keyword>
<evidence type="ECO:0000256" key="11">
    <source>
        <dbReference type="RuleBase" id="RU361275"/>
    </source>
</evidence>
<evidence type="ECO:0000313" key="14">
    <source>
        <dbReference type="EMBL" id="MBW8270882.1"/>
    </source>
</evidence>
<dbReference type="InterPro" id="IPR000573">
    <property type="entry name" value="AconitaseA/IPMdHydase_ssu_swvl"/>
</dbReference>
<dbReference type="EMBL" id="JAHZUY010000057">
    <property type="protein sequence ID" value="MBW8270882.1"/>
    <property type="molecule type" value="Genomic_DNA"/>
</dbReference>
<proteinExistence type="inferred from homology"/>
<dbReference type="NCBIfam" id="NF009520">
    <property type="entry name" value="PRK12881.1"/>
    <property type="match status" value="1"/>
</dbReference>
<dbReference type="InterPro" id="IPR018136">
    <property type="entry name" value="Aconitase_4Fe-4S_BS"/>
</dbReference>
<dbReference type="SUPFAM" id="SSF53732">
    <property type="entry name" value="Aconitase iron-sulfur domain"/>
    <property type="match status" value="1"/>
</dbReference>
<dbReference type="PANTHER" id="PTHR11670">
    <property type="entry name" value="ACONITASE/IRON-RESPONSIVE ELEMENT FAMILY MEMBER"/>
    <property type="match status" value="1"/>
</dbReference>
<evidence type="ECO:0000256" key="9">
    <source>
        <dbReference type="ARBA" id="ARBA00023014"/>
    </source>
</evidence>
<feature type="domain" description="Aconitase/3-isopropylmalate dehydratase large subunit alpha/beta/alpha" evidence="12">
    <location>
        <begin position="79"/>
        <end position="566"/>
    </location>
</feature>
<dbReference type="NCBIfam" id="TIGR01341">
    <property type="entry name" value="aconitase_1"/>
    <property type="match status" value="1"/>
</dbReference>
<evidence type="ECO:0000313" key="15">
    <source>
        <dbReference type="Proteomes" id="UP001519924"/>
    </source>
</evidence>
<keyword evidence="15" id="KW-1185">Reference proteome</keyword>
<dbReference type="InterPro" id="IPR015928">
    <property type="entry name" value="Aconitase/3IPM_dehydase_swvl"/>
</dbReference>
<dbReference type="InterPro" id="IPR006249">
    <property type="entry name" value="Aconitase/IRP2"/>
</dbReference>
<evidence type="ECO:0000256" key="5">
    <source>
        <dbReference type="ARBA" id="ARBA00007185"/>
    </source>
</evidence>
<dbReference type="Pfam" id="PF00694">
    <property type="entry name" value="Aconitase_C"/>
    <property type="match status" value="1"/>
</dbReference>
<evidence type="ECO:0000256" key="2">
    <source>
        <dbReference type="ARBA" id="ARBA00001966"/>
    </source>
</evidence>